<dbReference type="EMBL" id="BARS01010843">
    <property type="protein sequence ID" value="GAF97876.1"/>
    <property type="molecule type" value="Genomic_DNA"/>
</dbReference>
<feature type="transmembrane region" description="Helical" evidence="1">
    <location>
        <begin position="52"/>
        <end position="74"/>
    </location>
</feature>
<dbReference type="AlphaFoldDB" id="X0UEY8"/>
<protein>
    <submittedName>
        <fullName evidence="2">Uncharacterized protein</fullName>
    </submittedName>
</protein>
<proteinExistence type="predicted"/>
<keyword evidence="1" id="KW-1133">Transmembrane helix</keyword>
<evidence type="ECO:0000256" key="1">
    <source>
        <dbReference type="SAM" id="Phobius"/>
    </source>
</evidence>
<comment type="caution">
    <text evidence="2">The sequence shown here is derived from an EMBL/GenBank/DDBJ whole genome shotgun (WGS) entry which is preliminary data.</text>
</comment>
<keyword evidence="1" id="KW-0472">Membrane</keyword>
<reference evidence="2" key="1">
    <citation type="journal article" date="2014" name="Front. Microbiol.">
        <title>High frequency of phylogenetically diverse reductive dehalogenase-homologous genes in deep subseafloor sedimentary metagenomes.</title>
        <authorList>
            <person name="Kawai M."/>
            <person name="Futagami T."/>
            <person name="Toyoda A."/>
            <person name="Takaki Y."/>
            <person name="Nishi S."/>
            <person name="Hori S."/>
            <person name="Arai W."/>
            <person name="Tsubouchi T."/>
            <person name="Morono Y."/>
            <person name="Uchiyama I."/>
            <person name="Ito T."/>
            <person name="Fujiyama A."/>
            <person name="Inagaki F."/>
            <person name="Takami H."/>
        </authorList>
    </citation>
    <scope>NUCLEOTIDE SEQUENCE</scope>
    <source>
        <strain evidence="2">Expedition CK06-06</strain>
    </source>
</reference>
<sequence length="114" mass="11754">MTRTRVVQPIPGGEIAAVQRLGRAVNSFTAERLEQHLACSRGQDRREIMSRLALTAAAVIVTASGLAFGASTAIGPRNLAALAFGASVESAAPPGNRVVAAASHPARGEVRGIR</sequence>
<name>X0UEY8_9ZZZZ</name>
<keyword evidence="1" id="KW-0812">Transmembrane</keyword>
<gene>
    <name evidence="2" type="ORF">S01H1_19947</name>
</gene>
<organism evidence="2">
    <name type="scientific">marine sediment metagenome</name>
    <dbReference type="NCBI Taxonomy" id="412755"/>
    <lineage>
        <taxon>unclassified sequences</taxon>
        <taxon>metagenomes</taxon>
        <taxon>ecological metagenomes</taxon>
    </lineage>
</organism>
<accession>X0UEY8</accession>
<evidence type="ECO:0000313" key="2">
    <source>
        <dbReference type="EMBL" id="GAF97876.1"/>
    </source>
</evidence>